<evidence type="ECO:0000256" key="1">
    <source>
        <dbReference type="SAM" id="MobiDB-lite"/>
    </source>
</evidence>
<accession>A0A4Y2C4S5</accession>
<sequence length="109" mass="12621">MLPTTRLPRTTGKGNHRPFPKDGKEAEKIKSHTPMTLLPTIGKALEQILRRKHTLKKKNLLHHNQFGFREDRCTDDAIHQLIEKIQDAKNRKLHTMVICLDIQGAFNHL</sequence>
<evidence type="ECO:0000313" key="4">
    <source>
        <dbReference type="Proteomes" id="UP000499080"/>
    </source>
</evidence>
<dbReference type="Pfam" id="PF00078">
    <property type="entry name" value="RVT_1"/>
    <property type="match status" value="1"/>
</dbReference>
<keyword evidence="4" id="KW-1185">Reference proteome</keyword>
<evidence type="ECO:0000313" key="3">
    <source>
        <dbReference type="EMBL" id="GBL98616.1"/>
    </source>
</evidence>
<dbReference type="InterPro" id="IPR000477">
    <property type="entry name" value="RT_dom"/>
</dbReference>
<evidence type="ECO:0000259" key="2">
    <source>
        <dbReference type="Pfam" id="PF00078"/>
    </source>
</evidence>
<dbReference type="Proteomes" id="UP000499080">
    <property type="component" value="Unassembled WGS sequence"/>
</dbReference>
<organism evidence="3 4">
    <name type="scientific">Araneus ventricosus</name>
    <name type="common">Orbweaver spider</name>
    <name type="synonym">Epeira ventricosa</name>
    <dbReference type="NCBI Taxonomy" id="182803"/>
    <lineage>
        <taxon>Eukaryota</taxon>
        <taxon>Metazoa</taxon>
        <taxon>Ecdysozoa</taxon>
        <taxon>Arthropoda</taxon>
        <taxon>Chelicerata</taxon>
        <taxon>Arachnida</taxon>
        <taxon>Araneae</taxon>
        <taxon>Araneomorphae</taxon>
        <taxon>Entelegynae</taxon>
        <taxon>Araneoidea</taxon>
        <taxon>Araneidae</taxon>
        <taxon>Araneus</taxon>
    </lineage>
</organism>
<feature type="domain" description="Reverse transcriptase" evidence="2">
    <location>
        <begin position="29"/>
        <end position="108"/>
    </location>
</feature>
<dbReference type="PANTHER" id="PTHR19446">
    <property type="entry name" value="REVERSE TRANSCRIPTASES"/>
    <property type="match status" value="1"/>
</dbReference>
<feature type="compositionally biased region" description="Basic and acidic residues" evidence="1">
    <location>
        <begin position="19"/>
        <end position="30"/>
    </location>
</feature>
<reference evidence="3 4" key="1">
    <citation type="journal article" date="2019" name="Sci. Rep.">
        <title>Orb-weaving spider Araneus ventricosus genome elucidates the spidroin gene catalogue.</title>
        <authorList>
            <person name="Kono N."/>
            <person name="Nakamura H."/>
            <person name="Ohtoshi R."/>
            <person name="Moran D.A.P."/>
            <person name="Shinohara A."/>
            <person name="Yoshida Y."/>
            <person name="Fujiwara M."/>
            <person name="Mori M."/>
            <person name="Tomita M."/>
            <person name="Arakawa K."/>
        </authorList>
    </citation>
    <scope>NUCLEOTIDE SEQUENCE [LARGE SCALE GENOMIC DNA]</scope>
</reference>
<proteinExistence type="predicted"/>
<feature type="region of interest" description="Disordered" evidence="1">
    <location>
        <begin position="1"/>
        <end position="30"/>
    </location>
</feature>
<protein>
    <recommendedName>
        <fullName evidence="2">Reverse transcriptase domain-containing protein</fullName>
    </recommendedName>
</protein>
<gene>
    <name evidence="3" type="ORF">AVEN_19679_1</name>
</gene>
<comment type="caution">
    <text evidence="3">The sequence shown here is derived from an EMBL/GenBank/DDBJ whole genome shotgun (WGS) entry which is preliminary data.</text>
</comment>
<name>A0A4Y2C4S5_ARAVE</name>
<dbReference type="EMBL" id="BGPR01000141">
    <property type="protein sequence ID" value="GBL98616.1"/>
    <property type="molecule type" value="Genomic_DNA"/>
</dbReference>
<dbReference type="AlphaFoldDB" id="A0A4Y2C4S5"/>
<dbReference type="OrthoDB" id="410104at2759"/>